<evidence type="ECO:0000256" key="5">
    <source>
        <dbReference type="ARBA" id="ARBA00022801"/>
    </source>
</evidence>
<comment type="catalytic activity">
    <reaction evidence="1 7">
        <text>Hydrolysis of terminal, non-reducing alpha-D-galactose residues in alpha-D-galactosides, including galactose oligosaccharides, galactomannans and galactolipids.</text>
        <dbReference type="EC" id="3.2.1.22"/>
    </reaction>
</comment>
<reference evidence="10" key="1">
    <citation type="journal article" date="2020" name="Stud. Mycol.">
        <title>101 Dothideomycetes genomes: a test case for predicting lifestyles and emergence of pathogens.</title>
        <authorList>
            <person name="Haridas S."/>
            <person name="Albert R."/>
            <person name="Binder M."/>
            <person name="Bloem J."/>
            <person name="Labutti K."/>
            <person name="Salamov A."/>
            <person name="Andreopoulos B."/>
            <person name="Baker S."/>
            <person name="Barry K."/>
            <person name="Bills G."/>
            <person name="Bluhm B."/>
            <person name="Cannon C."/>
            <person name="Castanera R."/>
            <person name="Culley D."/>
            <person name="Daum C."/>
            <person name="Ezra D."/>
            <person name="Gonzalez J."/>
            <person name="Henrissat B."/>
            <person name="Kuo A."/>
            <person name="Liang C."/>
            <person name="Lipzen A."/>
            <person name="Lutzoni F."/>
            <person name="Magnuson J."/>
            <person name="Mondo S."/>
            <person name="Nolan M."/>
            <person name="Ohm R."/>
            <person name="Pangilinan J."/>
            <person name="Park H.-J."/>
            <person name="Ramirez L."/>
            <person name="Alfaro M."/>
            <person name="Sun H."/>
            <person name="Tritt A."/>
            <person name="Yoshinaga Y."/>
            <person name="Zwiers L.-H."/>
            <person name="Turgeon B."/>
            <person name="Goodwin S."/>
            <person name="Spatafora J."/>
            <person name="Crous P."/>
            <person name="Grigoriev I."/>
        </authorList>
    </citation>
    <scope>NUCLEOTIDE SEQUENCE</scope>
    <source>
        <strain evidence="10">CBS 121739</strain>
    </source>
</reference>
<evidence type="ECO:0000256" key="2">
    <source>
        <dbReference type="ARBA" id="ARBA00009743"/>
    </source>
</evidence>
<evidence type="ECO:0000256" key="6">
    <source>
        <dbReference type="ARBA" id="ARBA00023295"/>
    </source>
</evidence>
<gene>
    <name evidence="10" type="ORF">EJ05DRAFT_493390</name>
</gene>
<feature type="signal peptide" evidence="8">
    <location>
        <begin position="1"/>
        <end position="17"/>
    </location>
</feature>
<evidence type="ECO:0000313" key="11">
    <source>
        <dbReference type="Proteomes" id="UP000799437"/>
    </source>
</evidence>
<evidence type="ECO:0000259" key="9">
    <source>
        <dbReference type="Pfam" id="PF17801"/>
    </source>
</evidence>
<dbReference type="PANTHER" id="PTHR11452:SF61">
    <property type="entry name" value="ALPHA-GALACTOSIDASE B-RELATED"/>
    <property type="match status" value="1"/>
</dbReference>
<dbReference type="SUPFAM" id="SSF51011">
    <property type="entry name" value="Glycosyl hydrolase domain"/>
    <property type="match status" value="1"/>
</dbReference>
<dbReference type="AlphaFoldDB" id="A0A6A6W6W2"/>
<proteinExistence type="inferred from homology"/>
<dbReference type="InterPro" id="IPR013785">
    <property type="entry name" value="Aldolase_TIM"/>
</dbReference>
<dbReference type="OrthoDB" id="5795902at2759"/>
<protein>
    <recommendedName>
        <fullName evidence="3 7">Alpha-galactosidase</fullName>
        <ecNumber evidence="3 7">3.2.1.22</ecNumber>
    </recommendedName>
    <alternativeName>
        <fullName evidence="7">Melibiase</fullName>
    </alternativeName>
</protein>
<dbReference type="GO" id="GO:0005975">
    <property type="term" value="P:carbohydrate metabolic process"/>
    <property type="evidence" value="ECO:0007669"/>
    <property type="project" value="InterPro"/>
</dbReference>
<keyword evidence="11" id="KW-1185">Reference proteome</keyword>
<evidence type="ECO:0000313" key="10">
    <source>
        <dbReference type="EMBL" id="KAF2756821.1"/>
    </source>
</evidence>
<evidence type="ECO:0000256" key="1">
    <source>
        <dbReference type="ARBA" id="ARBA00001255"/>
    </source>
</evidence>
<dbReference type="CDD" id="cd14792">
    <property type="entry name" value="GH27"/>
    <property type="match status" value="1"/>
</dbReference>
<dbReference type="InterPro" id="IPR013780">
    <property type="entry name" value="Glyco_hydro_b"/>
</dbReference>
<dbReference type="EMBL" id="ML996574">
    <property type="protein sequence ID" value="KAF2756821.1"/>
    <property type="molecule type" value="Genomic_DNA"/>
</dbReference>
<dbReference type="InterPro" id="IPR002241">
    <property type="entry name" value="Glyco_hydro_27"/>
</dbReference>
<keyword evidence="7" id="KW-1015">Disulfide bond</keyword>
<dbReference type="Pfam" id="PF17801">
    <property type="entry name" value="Melibiase_C"/>
    <property type="match status" value="1"/>
</dbReference>
<dbReference type="EC" id="3.2.1.22" evidence="3 7"/>
<accession>A0A6A6W6W2</accession>
<evidence type="ECO:0000256" key="7">
    <source>
        <dbReference type="RuleBase" id="RU361168"/>
    </source>
</evidence>
<dbReference type="InterPro" id="IPR017853">
    <property type="entry name" value="GH"/>
</dbReference>
<dbReference type="GeneID" id="54487164"/>
<organism evidence="10 11">
    <name type="scientific">Pseudovirgaria hyperparasitica</name>
    <dbReference type="NCBI Taxonomy" id="470096"/>
    <lineage>
        <taxon>Eukaryota</taxon>
        <taxon>Fungi</taxon>
        <taxon>Dikarya</taxon>
        <taxon>Ascomycota</taxon>
        <taxon>Pezizomycotina</taxon>
        <taxon>Dothideomycetes</taxon>
        <taxon>Dothideomycetes incertae sedis</taxon>
        <taxon>Acrospermales</taxon>
        <taxon>Acrospermaceae</taxon>
        <taxon>Pseudovirgaria</taxon>
    </lineage>
</organism>
<name>A0A6A6W6W2_9PEZI</name>
<keyword evidence="5 7" id="KW-0378">Hydrolase</keyword>
<dbReference type="Gene3D" id="3.20.20.70">
    <property type="entry name" value="Aldolase class I"/>
    <property type="match status" value="1"/>
</dbReference>
<dbReference type="PANTHER" id="PTHR11452">
    <property type="entry name" value="ALPHA-GALACTOSIDASE/ALPHA-N-ACETYLGALACTOSAMINIDASE"/>
    <property type="match status" value="1"/>
</dbReference>
<evidence type="ECO:0000256" key="4">
    <source>
        <dbReference type="ARBA" id="ARBA00022729"/>
    </source>
</evidence>
<dbReference type="InterPro" id="IPR041233">
    <property type="entry name" value="Melibiase_C"/>
</dbReference>
<dbReference type="Proteomes" id="UP000799437">
    <property type="component" value="Unassembled WGS sequence"/>
</dbReference>
<dbReference type="SUPFAM" id="SSF51445">
    <property type="entry name" value="(Trans)glycosidases"/>
    <property type="match status" value="1"/>
</dbReference>
<feature type="domain" description="Alpha galactosidase C-terminal" evidence="9">
    <location>
        <begin position="351"/>
        <end position="408"/>
    </location>
</feature>
<comment type="similarity">
    <text evidence="2 7">Belongs to the glycosyl hydrolase 27 family.</text>
</comment>
<feature type="chain" id="PRO_5025365109" description="Alpha-galactosidase" evidence="8">
    <location>
        <begin position="18"/>
        <end position="413"/>
    </location>
</feature>
<dbReference type="PRINTS" id="PR00740">
    <property type="entry name" value="GLHYDRLASE27"/>
</dbReference>
<evidence type="ECO:0000256" key="8">
    <source>
        <dbReference type="SAM" id="SignalP"/>
    </source>
</evidence>
<dbReference type="GO" id="GO:0004557">
    <property type="term" value="F:alpha-galactosidase activity"/>
    <property type="evidence" value="ECO:0007669"/>
    <property type="project" value="UniProtKB-EC"/>
</dbReference>
<dbReference type="Gene3D" id="2.60.40.1180">
    <property type="entry name" value="Golgi alpha-mannosidase II"/>
    <property type="match status" value="1"/>
</dbReference>
<dbReference type="Pfam" id="PF16499">
    <property type="entry name" value="Melibiase_2"/>
    <property type="match status" value="2"/>
</dbReference>
<keyword evidence="6 7" id="KW-0326">Glycosidase</keyword>
<sequence length="413" mass="46465">MRLTVTALLLAVPLSEALYRADGVGRLPALGWNSWNAFHCDIDESKFLTAAEKMVSLGLKDAGYEYVNIDDCWQVKDRRENGKLIPDITKFPKGISGTADKVHAMGLKLGIYSSAGTLTCAGYQASIDYEDVDAATWASWGVDYLKYDNCNIPDKYKDECSFCVPEKVELRNGTCTNKDGQCPDNYDWTKSNTHYRFTRMRDAILAQDRPILYSLCQWGTANVEAWGADVGASWRSTDDINPRWDRITDIWNANSFYMNNVDFFKRPDADMLELGNGELTFEQGRTHFAIWAIMKSPLLIGTPLDTLSAANVDVLKNKYLLAFNQDGRYGRAAAPYKWGTNPDWTFDWLHPAEYWSGRYTGGVLVLVFNPSSSTQDRSVLYSDVPELKDAGKYRVTDAWTGQDYGCMDGHSPS</sequence>
<keyword evidence="4 8" id="KW-0732">Signal</keyword>
<dbReference type="RefSeq" id="XP_033599272.1">
    <property type="nucleotide sequence ID" value="XM_033746110.1"/>
</dbReference>
<evidence type="ECO:0000256" key="3">
    <source>
        <dbReference type="ARBA" id="ARBA00012755"/>
    </source>
</evidence>